<name>A0A540K3X9_MALBA</name>
<evidence type="ECO:0000313" key="2">
    <source>
        <dbReference type="Proteomes" id="UP000315295"/>
    </source>
</evidence>
<organism evidence="1 2">
    <name type="scientific">Malus baccata</name>
    <name type="common">Siberian crab apple</name>
    <name type="synonym">Pyrus baccata</name>
    <dbReference type="NCBI Taxonomy" id="106549"/>
    <lineage>
        <taxon>Eukaryota</taxon>
        <taxon>Viridiplantae</taxon>
        <taxon>Streptophyta</taxon>
        <taxon>Embryophyta</taxon>
        <taxon>Tracheophyta</taxon>
        <taxon>Spermatophyta</taxon>
        <taxon>Magnoliopsida</taxon>
        <taxon>eudicotyledons</taxon>
        <taxon>Gunneridae</taxon>
        <taxon>Pentapetalae</taxon>
        <taxon>rosids</taxon>
        <taxon>fabids</taxon>
        <taxon>Rosales</taxon>
        <taxon>Rosaceae</taxon>
        <taxon>Amygdaloideae</taxon>
        <taxon>Maleae</taxon>
        <taxon>Malus</taxon>
    </lineage>
</organism>
<comment type="caution">
    <text evidence="1">The sequence shown here is derived from an EMBL/GenBank/DDBJ whole genome shotgun (WGS) entry which is preliminary data.</text>
</comment>
<reference evidence="1 2" key="1">
    <citation type="journal article" date="2019" name="G3 (Bethesda)">
        <title>Sequencing of a Wild Apple (Malus baccata) Genome Unravels the Differences Between Cultivated and Wild Apple Species Regarding Disease Resistance and Cold Tolerance.</title>
        <authorList>
            <person name="Chen X."/>
        </authorList>
    </citation>
    <scope>NUCLEOTIDE SEQUENCE [LARGE SCALE GENOMIC DNA]</scope>
    <source>
        <strain evidence="2">cv. Shandingzi</strain>
        <tissue evidence="1">Leaves</tissue>
    </source>
</reference>
<proteinExistence type="predicted"/>
<dbReference type="AlphaFoldDB" id="A0A540K3X9"/>
<gene>
    <name evidence="1" type="ORF">C1H46_045531</name>
</gene>
<accession>A0A540K3X9</accession>
<protein>
    <submittedName>
        <fullName evidence="1">Uncharacterized protein</fullName>
    </submittedName>
</protein>
<dbReference type="Proteomes" id="UP000315295">
    <property type="component" value="Unassembled WGS sequence"/>
</dbReference>
<dbReference type="EMBL" id="VIEB01006657">
    <property type="protein sequence ID" value="TQD68936.1"/>
    <property type="molecule type" value="Genomic_DNA"/>
</dbReference>
<sequence>MRYSSGWSTPKWKNYSIIHKTDNTSNFSQFAQEHDFRRNFGKKFKCPIRSHYTNKFNS</sequence>
<evidence type="ECO:0000313" key="1">
    <source>
        <dbReference type="EMBL" id="TQD68936.1"/>
    </source>
</evidence>
<keyword evidence="2" id="KW-1185">Reference proteome</keyword>